<dbReference type="CDD" id="cd01675">
    <property type="entry name" value="RNR_III"/>
    <property type="match status" value="1"/>
</dbReference>
<dbReference type="GO" id="GO:0009265">
    <property type="term" value="P:2'-deoxyribonucleotide biosynthetic process"/>
    <property type="evidence" value="ECO:0007669"/>
    <property type="project" value="TreeGrafter"/>
</dbReference>
<dbReference type="AlphaFoldDB" id="A0A845QLV8"/>
<evidence type="ECO:0000259" key="4">
    <source>
        <dbReference type="PROSITE" id="PS51161"/>
    </source>
</evidence>
<dbReference type="NCBIfam" id="TIGR02487">
    <property type="entry name" value="NrdD"/>
    <property type="match status" value="1"/>
</dbReference>
<protein>
    <submittedName>
        <fullName evidence="5">Anaerobic ribonucleoside triphosphate reductase</fullName>
        <ecNumber evidence="5">1.17.4.2</ecNumber>
    </submittedName>
</protein>
<evidence type="ECO:0000313" key="6">
    <source>
        <dbReference type="Proteomes" id="UP000446866"/>
    </source>
</evidence>
<dbReference type="RefSeq" id="WP_160201343.1">
    <property type="nucleotide sequence ID" value="NZ_QXWK01000009.1"/>
</dbReference>
<keyword evidence="5" id="KW-0560">Oxidoreductase</keyword>
<dbReference type="NCBIfam" id="NF005497">
    <property type="entry name" value="PRK07111.1"/>
    <property type="match status" value="1"/>
</dbReference>
<dbReference type="Pfam" id="PF13597">
    <property type="entry name" value="NRDD"/>
    <property type="match status" value="1"/>
</dbReference>
<dbReference type="GO" id="GO:0031250">
    <property type="term" value="C:anaerobic ribonucleoside-triphosphate reductase complex"/>
    <property type="evidence" value="ECO:0007669"/>
    <property type="project" value="TreeGrafter"/>
</dbReference>
<feature type="domain" description="ATP-cone" evidence="4">
    <location>
        <begin position="5"/>
        <end position="97"/>
    </location>
</feature>
<comment type="caution">
    <text evidence="5">The sequence shown here is derived from an EMBL/GenBank/DDBJ whole genome shotgun (WGS) entry which is preliminary data.</text>
</comment>
<organism evidence="5 6">
    <name type="scientific">Anaerotruncus colihominis</name>
    <dbReference type="NCBI Taxonomy" id="169435"/>
    <lineage>
        <taxon>Bacteria</taxon>
        <taxon>Bacillati</taxon>
        <taxon>Bacillota</taxon>
        <taxon>Clostridia</taxon>
        <taxon>Eubacteriales</taxon>
        <taxon>Oscillospiraceae</taxon>
        <taxon>Anaerotruncus</taxon>
    </lineage>
</organism>
<sequence length="781" mass="88041">MESIMKIVKRDGRTVNFDVEKITEAIFKAAQVLGGKDRDMAAYLARQVELYLLEICHNATPTVEQIQDAVEKVLIEAGHARTAKEYILYRAERTRVRDMNTKLMRVYEDLTFKEAKDNDVKRENANIDGNTAMGTMLKYGSEGSKEFYKMYVIDPKYVKAHENGDIHIHDMDFYTLTMTCCQIDLVELLKDGFSTGHGHLREPNSIESYAALACIAIQSDQNDQHGGQSVPNFDYGMAPGVRKSFIKLYYRNLGKLLEGICDIEDGAAKTKAITATIKEKYGVAPCMAWDNNYLELEAESLKEYASSEEIVKLQKMAKKFTDKEIRRKTYQAMEALIHNLNTMHSRAGAQVPFSSLNYGTDTSPEGRLVMECIMKATEAGLGNGETPIFPIQIFKVKEGVSYNPEDPNYDLFKLACRVSAKRLFPNFSFLDAPFNLQYYKEGRPETECAYMGCRTRVIGNVHDPSREIVYGRGNLSFTSINLPRLAIKAKGDIDIFFDGLDHMIDTAIGQLNERYKIQCLKKVKNFPFLMGQGVWIDSKGLKPDDTVEEVLKHGTLTIGFIGLAEALKALLGVHHGESEEAERLGLEIVAYMRKRMDEEARKTGLNWSLIATPAEGLSGRFVRIDKEKYGVIPGVTDRDYYTNSFHVPVYYDINAFDKIKKEAPFHALTNGGHISYIELDGDPLKNVDAFEKVVRCMKESGVGYGSINHPVDRDPVCGYTGIIDNECPACGRREGDGNPDFERIRRITGYLVGTMDHWNDAKTSEEKDRVKHGIGEGFERI</sequence>
<proteinExistence type="predicted"/>
<dbReference type="PROSITE" id="PS51161">
    <property type="entry name" value="ATP_CONE"/>
    <property type="match status" value="1"/>
</dbReference>
<evidence type="ECO:0000256" key="1">
    <source>
        <dbReference type="ARBA" id="ARBA00022741"/>
    </source>
</evidence>
<dbReference type="Proteomes" id="UP000446866">
    <property type="component" value="Unassembled WGS sequence"/>
</dbReference>
<dbReference type="PANTHER" id="PTHR21075">
    <property type="entry name" value="ANAEROBIC RIBONUCLEOSIDE-TRIPHOSPHATE REDUCTASE"/>
    <property type="match status" value="1"/>
</dbReference>
<dbReference type="InterPro" id="IPR005144">
    <property type="entry name" value="ATP-cone_dom"/>
</dbReference>
<dbReference type="Gene3D" id="3.20.70.20">
    <property type="match status" value="1"/>
</dbReference>
<evidence type="ECO:0000256" key="3">
    <source>
        <dbReference type="PROSITE-ProRule" id="PRU00492"/>
    </source>
</evidence>
<dbReference type="SUPFAM" id="SSF51998">
    <property type="entry name" value="PFL-like glycyl radical enzymes"/>
    <property type="match status" value="1"/>
</dbReference>
<accession>A0A845QLV8</accession>
<dbReference type="GO" id="GO:0004748">
    <property type="term" value="F:ribonucleoside-diphosphate reductase activity, thioredoxin disulfide as acceptor"/>
    <property type="evidence" value="ECO:0007669"/>
    <property type="project" value="TreeGrafter"/>
</dbReference>
<dbReference type="InterPro" id="IPR012833">
    <property type="entry name" value="NrdD"/>
</dbReference>
<dbReference type="PANTHER" id="PTHR21075:SF0">
    <property type="entry name" value="ANAEROBIC RIBONUCLEOSIDE-TRIPHOSPHATE REDUCTASE"/>
    <property type="match status" value="1"/>
</dbReference>
<keyword evidence="6" id="KW-1185">Reference proteome</keyword>
<keyword evidence="1 3" id="KW-0547">Nucleotide-binding</keyword>
<evidence type="ECO:0000313" key="5">
    <source>
        <dbReference type="EMBL" id="NBH61058.1"/>
    </source>
</evidence>
<gene>
    <name evidence="5" type="ORF">D0435_05260</name>
</gene>
<evidence type="ECO:0000256" key="2">
    <source>
        <dbReference type="ARBA" id="ARBA00022840"/>
    </source>
</evidence>
<dbReference type="GO" id="GO:0008998">
    <property type="term" value="F:ribonucleoside-triphosphate reductase (thioredoxin) activity"/>
    <property type="evidence" value="ECO:0007669"/>
    <property type="project" value="UniProtKB-EC"/>
</dbReference>
<dbReference type="EC" id="1.17.4.2" evidence="5"/>
<dbReference type="EMBL" id="QXWK01000009">
    <property type="protein sequence ID" value="NBH61058.1"/>
    <property type="molecule type" value="Genomic_DNA"/>
</dbReference>
<keyword evidence="2 3" id="KW-0067">ATP-binding</keyword>
<dbReference type="GO" id="GO:0005524">
    <property type="term" value="F:ATP binding"/>
    <property type="evidence" value="ECO:0007669"/>
    <property type="project" value="UniProtKB-UniRule"/>
</dbReference>
<dbReference type="Pfam" id="PF03477">
    <property type="entry name" value="ATP-cone"/>
    <property type="match status" value="1"/>
</dbReference>
<reference evidence="5 6" key="1">
    <citation type="submission" date="2018-08" db="EMBL/GenBank/DDBJ databases">
        <title>Murine metabolic-syndrome-specific gut microbial biobank.</title>
        <authorList>
            <person name="Liu C."/>
        </authorList>
    </citation>
    <scope>NUCLEOTIDE SEQUENCE [LARGE SCALE GENOMIC DNA]</scope>
    <source>
        <strain evidence="5 6">28</strain>
    </source>
</reference>
<name>A0A845QLV8_9FIRM</name>
<dbReference type="GO" id="GO:0006260">
    <property type="term" value="P:DNA replication"/>
    <property type="evidence" value="ECO:0007669"/>
    <property type="project" value="InterPro"/>
</dbReference>